<gene>
    <name evidence="3" type="ORF">U0070_014755</name>
</gene>
<dbReference type="EMBL" id="JBBHLL010001172">
    <property type="protein sequence ID" value="KAK7796491.1"/>
    <property type="molecule type" value="Genomic_DNA"/>
</dbReference>
<proteinExistence type="inferred from homology"/>
<organism evidence="3 4">
    <name type="scientific">Myodes glareolus</name>
    <name type="common">Bank vole</name>
    <name type="synonym">Clethrionomys glareolus</name>
    <dbReference type="NCBI Taxonomy" id="447135"/>
    <lineage>
        <taxon>Eukaryota</taxon>
        <taxon>Metazoa</taxon>
        <taxon>Chordata</taxon>
        <taxon>Craniata</taxon>
        <taxon>Vertebrata</taxon>
        <taxon>Euteleostomi</taxon>
        <taxon>Mammalia</taxon>
        <taxon>Eutheria</taxon>
        <taxon>Euarchontoglires</taxon>
        <taxon>Glires</taxon>
        <taxon>Rodentia</taxon>
        <taxon>Myomorpha</taxon>
        <taxon>Muroidea</taxon>
        <taxon>Cricetidae</taxon>
        <taxon>Arvicolinae</taxon>
        <taxon>Myodes</taxon>
    </lineage>
</organism>
<dbReference type="InterPro" id="IPR002347">
    <property type="entry name" value="SDR_fam"/>
</dbReference>
<dbReference type="Gene3D" id="3.40.50.720">
    <property type="entry name" value="NAD(P)-binding Rossmann-like Domain"/>
    <property type="match status" value="1"/>
</dbReference>
<keyword evidence="2" id="KW-0560">Oxidoreductase</keyword>
<sequence>ILGLVNNAGISIPLTLNAFLKKEHFAKILDVNLLGMIEVTLSMLPLVRNAKGQVVNVSSALRELSYFGVKVAIIEPGFFQTTLSSDDWHLSLSKMLSEIKMIYDEKFLLFCEWVFGTKENESRILSLLVVLTAVILGDHSTILHML</sequence>
<feature type="non-terminal residue" evidence="3">
    <location>
        <position position="146"/>
    </location>
</feature>
<comment type="caution">
    <text evidence="3">The sequence shown here is derived from an EMBL/GenBank/DDBJ whole genome shotgun (WGS) entry which is preliminary data.</text>
</comment>
<dbReference type="InterPro" id="IPR036291">
    <property type="entry name" value="NAD(P)-bd_dom_sf"/>
</dbReference>
<reference evidence="3 4" key="1">
    <citation type="journal article" date="2023" name="bioRxiv">
        <title>Conserved and derived expression patterns and positive selection on dental genes reveal complex evolutionary context of ever-growing rodent molars.</title>
        <authorList>
            <person name="Calamari Z.T."/>
            <person name="Song A."/>
            <person name="Cohen E."/>
            <person name="Akter M."/>
            <person name="Roy R.D."/>
            <person name="Hallikas O."/>
            <person name="Christensen M.M."/>
            <person name="Li P."/>
            <person name="Marangoni P."/>
            <person name="Jernvall J."/>
            <person name="Klein O.D."/>
        </authorList>
    </citation>
    <scope>NUCLEOTIDE SEQUENCE [LARGE SCALE GENOMIC DNA]</scope>
    <source>
        <strain evidence="3">V071</strain>
    </source>
</reference>
<evidence type="ECO:0000256" key="2">
    <source>
        <dbReference type="ARBA" id="ARBA00023002"/>
    </source>
</evidence>
<evidence type="ECO:0000313" key="4">
    <source>
        <dbReference type="Proteomes" id="UP001488838"/>
    </source>
</evidence>
<dbReference type="GO" id="GO:0016491">
    <property type="term" value="F:oxidoreductase activity"/>
    <property type="evidence" value="ECO:0007669"/>
    <property type="project" value="UniProtKB-KW"/>
</dbReference>
<dbReference type="Proteomes" id="UP001488838">
    <property type="component" value="Unassembled WGS sequence"/>
</dbReference>
<dbReference type="Pfam" id="PF00106">
    <property type="entry name" value="adh_short"/>
    <property type="match status" value="1"/>
</dbReference>
<comment type="similarity">
    <text evidence="1">Belongs to the short-chain dehydrogenases/reductases (SDR) family.</text>
</comment>
<dbReference type="PANTHER" id="PTHR43313:SF11">
    <property type="entry name" value="RETINOL DEHYDROGENASE 16"/>
    <property type="match status" value="1"/>
</dbReference>
<dbReference type="SUPFAM" id="SSF51735">
    <property type="entry name" value="NAD(P)-binding Rossmann-fold domains"/>
    <property type="match status" value="1"/>
</dbReference>
<accession>A0AAW0H4Z2</accession>
<dbReference type="PANTHER" id="PTHR43313">
    <property type="entry name" value="SHORT-CHAIN DEHYDROGENASE/REDUCTASE FAMILY 9C"/>
    <property type="match status" value="1"/>
</dbReference>
<protein>
    <submittedName>
        <fullName evidence="3">Uncharacterized protein</fullName>
    </submittedName>
</protein>
<dbReference type="AlphaFoldDB" id="A0AAW0H4Z2"/>
<evidence type="ECO:0000256" key="1">
    <source>
        <dbReference type="ARBA" id="ARBA00006484"/>
    </source>
</evidence>
<name>A0AAW0H4Z2_MYOGA</name>
<dbReference type="GO" id="GO:0008202">
    <property type="term" value="P:steroid metabolic process"/>
    <property type="evidence" value="ECO:0007669"/>
    <property type="project" value="TreeGrafter"/>
</dbReference>
<evidence type="ECO:0000313" key="3">
    <source>
        <dbReference type="EMBL" id="KAK7796491.1"/>
    </source>
</evidence>
<feature type="non-terminal residue" evidence="3">
    <location>
        <position position="1"/>
    </location>
</feature>
<keyword evidence="4" id="KW-1185">Reference proteome</keyword>